<proteinExistence type="inferred from homology"/>
<dbReference type="GO" id="GO:0016491">
    <property type="term" value="F:oxidoreductase activity"/>
    <property type="evidence" value="ECO:0007669"/>
    <property type="project" value="UniProtKB-KW"/>
</dbReference>
<dbReference type="EMBL" id="WIUZ02000009">
    <property type="protein sequence ID" value="KAF9783762.1"/>
    <property type="molecule type" value="Genomic_DNA"/>
</dbReference>
<dbReference type="PRINTS" id="PR00081">
    <property type="entry name" value="GDHRDH"/>
</dbReference>
<comment type="caution">
    <text evidence="4">The sequence shown here is derived from an EMBL/GenBank/DDBJ whole genome shotgun (WGS) entry which is preliminary data.</text>
</comment>
<dbReference type="PANTHER" id="PTHR24320">
    <property type="entry name" value="RETINOL DEHYDROGENASE"/>
    <property type="match status" value="1"/>
</dbReference>
<dbReference type="SUPFAM" id="SSF51735">
    <property type="entry name" value="NAD(P)-binding Rossmann-fold domains"/>
    <property type="match status" value="1"/>
</dbReference>
<dbReference type="Proteomes" id="UP000736335">
    <property type="component" value="Unassembled WGS sequence"/>
</dbReference>
<dbReference type="Pfam" id="PF00106">
    <property type="entry name" value="adh_short"/>
    <property type="match status" value="1"/>
</dbReference>
<evidence type="ECO:0000313" key="5">
    <source>
        <dbReference type="Proteomes" id="UP000736335"/>
    </source>
</evidence>
<accession>A0A9P6L5M9</accession>
<dbReference type="PANTHER" id="PTHR24320:SF282">
    <property type="entry name" value="WW DOMAIN-CONTAINING OXIDOREDUCTASE"/>
    <property type="match status" value="1"/>
</dbReference>
<dbReference type="InterPro" id="IPR036291">
    <property type="entry name" value="NAD(P)-bd_dom_sf"/>
</dbReference>
<keyword evidence="2" id="KW-0521">NADP</keyword>
<evidence type="ECO:0000313" key="4">
    <source>
        <dbReference type="EMBL" id="KAF9783762.1"/>
    </source>
</evidence>
<sequence length="362" mass="39995">MGQYLSALDVFGRFLYETTLGSYIFVPNPTFTANDVPDLTGKVVIVTGGNTGIGKETCKVLLQKNAKVYLAARNEGRANAAIAELLAQTGKEAIWLELDLSFFQSIESAAAEFHSKETELHILFNNAGLLSPPESLTAEGYDMTFGTNVVGQFIHVLSKVETGFLRLQFAGPYYFTELLLPALYKTSTSENKPRVVNLTSQMGLIGASAFGSGLDFSTFKDSPKRRKMSGTALYSQSKLGNVVYAQEFARRYGDKVISISVHPGPILSELPRNDFDPNNPVFRFFFKLVTYPTPMGAITPLYAGTSPEAENLNGEYLTQWHRVGTPRSKDPVLGKELWTWLEEQVAGREYLNKIRAQIASLK</sequence>
<dbReference type="OrthoDB" id="191139at2759"/>
<dbReference type="Gene3D" id="3.40.50.720">
    <property type="entry name" value="NAD(P)-binding Rossmann-like Domain"/>
    <property type="match status" value="1"/>
</dbReference>
<dbReference type="AlphaFoldDB" id="A0A9P6L5M9"/>
<dbReference type="InterPro" id="IPR002347">
    <property type="entry name" value="SDR_fam"/>
</dbReference>
<keyword evidence="5" id="KW-1185">Reference proteome</keyword>
<protein>
    <submittedName>
        <fullName evidence="4">NAD-binding protein</fullName>
    </submittedName>
</protein>
<evidence type="ECO:0000256" key="3">
    <source>
        <dbReference type="ARBA" id="ARBA00023002"/>
    </source>
</evidence>
<organism evidence="4 5">
    <name type="scientific">Thelephora terrestris</name>
    <dbReference type="NCBI Taxonomy" id="56493"/>
    <lineage>
        <taxon>Eukaryota</taxon>
        <taxon>Fungi</taxon>
        <taxon>Dikarya</taxon>
        <taxon>Basidiomycota</taxon>
        <taxon>Agaricomycotina</taxon>
        <taxon>Agaricomycetes</taxon>
        <taxon>Thelephorales</taxon>
        <taxon>Thelephoraceae</taxon>
        <taxon>Thelephora</taxon>
    </lineage>
</organism>
<reference evidence="4" key="2">
    <citation type="submission" date="2020-11" db="EMBL/GenBank/DDBJ databases">
        <authorList>
            <consortium name="DOE Joint Genome Institute"/>
            <person name="Kuo A."/>
            <person name="Miyauchi S."/>
            <person name="Kiss E."/>
            <person name="Drula E."/>
            <person name="Kohler A."/>
            <person name="Sanchez-Garcia M."/>
            <person name="Andreopoulos B."/>
            <person name="Barry K.W."/>
            <person name="Bonito G."/>
            <person name="Buee M."/>
            <person name="Carver A."/>
            <person name="Chen C."/>
            <person name="Cichocki N."/>
            <person name="Clum A."/>
            <person name="Culley D."/>
            <person name="Crous P.W."/>
            <person name="Fauchery L."/>
            <person name="Girlanda M."/>
            <person name="Hayes R."/>
            <person name="Keri Z."/>
            <person name="Labutti K."/>
            <person name="Lipzen A."/>
            <person name="Lombard V."/>
            <person name="Magnuson J."/>
            <person name="Maillard F."/>
            <person name="Morin E."/>
            <person name="Murat C."/>
            <person name="Nolan M."/>
            <person name="Ohm R."/>
            <person name="Pangilinan J."/>
            <person name="Pereira M."/>
            <person name="Perotto S."/>
            <person name="Peter M."/>
            <person name="Riley R."/>
            <person name="Sitrit Y."/>
            <person name="Stielow B."/>
            <person name="Szollosi G."/>
            <person name="Zifcakova L."/>
            <person name="Stursova M."/>
            <person name="Spatafora J.W."/>
            <person name="Tedersoo L."/>
            <person name="Vaario L.-M."/>
            <person name="Yamada A."/>
            <person name="Yan M."/>
            <person name="Wang P."/>
            <person name="Xu J."/>
            <person name="Bruns T."/>
            <person name="Baldrian P."/>
            <person name="Vilgalys R."/>
            <person name="Henrissat B."/>
            <person name="Grigoriev I.V."/>
            <person name="Hibbett D."/>
            <person name="Nagy L.G."/>
            <person name="Martin F.M."/>
        </authorList>
    </citation>
    <scope>NUCLEOTIDE SEQUENCE</scope>
    <source>
        <strain evidence="4">UH-Tt-Lm1</strain>
    </source>
</reference>
<reference evidence="4" key="1">
    <citation type="journal article" date="2020" name="Nat. Commun.">
        <title>Large-scale genome sequencing of mycorrhizal fungi provides insights into the early evolution of symbiotic traits.</title>
        <authorList>
            <person name="Miyauchi S."/>
            <person name="Kiss E."/>
            <person name="Kuo A."/>
            <person name="Drula E."/>
            <person name="Kohler A."/>
            <person name="Sanchez-Garcia M."/>
            <person name="Morin E."/>
            <person name="Andreopoulos B."/>
            <person name="Barry K.W."/>
            <person name="Bonito G."/>
            <person name="Buee M."/>
            <person name="Carver A."/>
            <person name="Chen C."/>
            <person name="Cichocki N."/>
            <person name="Clum A."/>
            <person name="Culley D."/>
            <person name="Crous P.W."/>
            <person name="Fauchery L."/>
            <person name="Girlanda M."/>
            <person name="Hayes R.D."/>
            <person name="Keri Z."/>
            <person name="LaButti K."/>
            <person name="Lipzen A."/>
            <person name="Lombard V."/>
            <person name="Magnuson J."/>
            <person name="Maillard F."/>
            <person name="Murat C."/>
            <person name="Nolan M."/>
            <person name="Ohm R.A."/>
            <person name="Pangilinan J."/>
            <person name="Pereira M.F."/>
            <person name="Perotto S."/>
            <person name="Peter M."/>
            <person name="Pfister S."/>
            <person name="Riley R."/>
            <person name="Sitrit Y."/>
            <person name="Stielow J.B."/>
            <person name="Szollosi G."/>
            <person name="Zifcakova L."/>
            <person name="Stursova M."/>
            <person name="Spatafora J.W."/>
            <person name="Tedersoo L."/>
            <person name="Vaario L.M."/>
            <person name="Yamada A."/>
            <person name="Yan M."/>
            <person name="Wang P."/>
            <person name="Xu J."/>
            <person name="Bruns T."/>
            <person name="Baldrian P."/>
            <person name="Vilgalys R."/>
            <person name="Dunand C."/>
            <person name="Henrissat B."/>
            <person name="Grigoriev I.V."/>
            <person name="Hibbett D."/>
            <person name="Nagy L.G."/>
            <person name="Martin F.M."/>
        </authorList>
    </citation>
    <scope>NUCLEOTIDE SEQUENCE</scope>
    <source>
        <strain evidence="4">UH-Tt-Lm1</strain>
    </source>
</reference>
<keyword evidence="3" id="KW-0560">Oxidoreductase</keyword>
<evidence type="ECO:0000256" key="2">
    <source>
        <dbReference type="ARBA" id="ARBA00022857"/>
    </source>
</evidence>
<evidence type="ECO:0000256" key="1">
    <source>
        <dbReference type="ARBA" id="ARBA00006484"/>
    </source>
</evidence>
<name>A0A9P6L5M9_9AGAM</name>
<comment type="similarity">
    <text evidence="1">Belongs to the short-chain dehydrogenases/reductases (SDR) family.</text>
</comment>
<gene>
    <name evidence="4" type="ORF">BJ322DRAFT_878668</name>
</gene>